<dbReference type="NCBIfam" id="TIGR03860">
    <property type="entry name" value="FMN_nitrolo"/>
    <property type="match status" value="1"/>
</dbReference>
<dbReference type="InterPro" id="IPR011251">
    <property type="entry name" value="Luciferase-like_dom"/>
</dbReference>
<dbReference type="Proteomes" id="UP000001219">
    <property type="component" value="Chromosome"/>
</dbReference>
<dbReference type="GO" id="GO:0004497">
    <property type="term" value="F:monooxygenase activity"/>
    <property type="evidence" value="ECO:0007669"/>
    <property type="project" value="UniProtKB-KW"/>
</dbReference>
<feature type="region of interest" description="Disordered" evidence="7">
    <location>
        <begin position="434"/>
        <end position="454"/>
    </location>
</feature>
<dbReference type="HOGENOM" id="CLU_022256_1_2_11"/>
<keyword evidence="10" id="KW-1185">Reference proteome</keyword>
<evidence type="ECO:0000256" key="4">
    <source>
        <dbReference type="ARBA" id="ARBA00023033"/>
    </source>
</evidence>
<dbReference type="InterPro" id="IPR036661">
    <property type="entry name" value="Luciferase-like_sf"/>
</dbReference>
<evidence type="ECO:0000259" key="8">
    <source>
        <dbReference type="Pfam" id="PF00296"/>
    </source>
</evidence>
<dbReference type="CDD" id="cd01095">
    <property type="entry name" value="Nitrilotriacetate_monoxgenase"/>
    <property type="match status" value="1"/>
</dbReference>
<dbReference type="InterPro" id="IPR016215">
    <property type="entry name" value="NTA_MOA"/>
</dbReference>
<feature type="binding site" evidence="6">
    <location>
        <position position="56"/>
    </location>
    <ligand>
        <name>FMN</name>
        <dbReference type="ChEBI" id="CHEBI:58210"/>
    </ligand>
</feature>
<gene>
    <name evidence="9" type="ordered locus">Gbro_1369</name>
</gene>
<keyword evidence="4" id="KW-0503">Monooxygenase</keyword>
<dbReference type="OrthoDB" id="8320141at2"/>
<evidence type="ECO:0000256" key="1">
    <source>
        <dbReference type="ARBA" id="ARBA00022630"/>
    </source>
</evidence>
<comment type="similarity">
    <text evidence="5">Belongs to the NtaA/SnaA/DszA monooxygenase family.</text>
</comment>
<evidence type="ECO:0000256" key="7">
    <source>
        <dbReference type="SAM" id="MobiDB-lite"/>
    </source>
</evidence>
<reference evidence="10" key="1">
    <citation type="submission" date="2009-10" db="EMBL/GenBank/DDBJ databases">
        <title>The complete chromosome of Gordonia bronchialis DSM 43247.</title>
        <authorList>
            <consortium name="US DOE Joint Genome Institute (JGI-PGF)"/>
            <person name="Lucas S."/>
            <person name="Copeland A."/>
            <person name="Lapidus A."/>
            <person name="Glavina del Rio T."/>
            <person name="Dalin E."/>
            <person name="Tice H."/>
            <person name="Bruce D."/>
            <person name="Goodwin L."/>
            <person name="Pitluck S."/>
            <person name="Kyrpides N."/>
            <person name="Mavromatis K."/>
            <person name="Ivanova N."/>
            <person name="Ovchinnikova G."/>
            <person name="Saunders E."/>
            <person name="Brettin T."/>
            <person name="Detter J.C."/>
            <person name="Han C."/>
            <person name="Larimer F."/>
            <person name="Land M."/>
            <person name="Hauser L."/>
            <person name="Markowitz V."/>
            <person name="Cheng J.-F."/>
            <person name="Hugenholtz P."/>
            <person name="Woyke T."/>
            <person name="Wu D."/>
            <person name="Jando M."/>
            <person name="Schneider S."/>
            <person name="Goeker M."/>
            <person name="Klenk H.-P."/>
            <person name="Eisen J.A."/>
        </authorList>
    </citation>
    <scope>NUCLEOTIDE SEQUENCE [LARGE SCALE GENOMIC DNA]</scope>
    <source>
        <strain evidence="10">ATCC 25592 / DSM 43247 / BCRC 13721 / JCM 3198 / KCTC 3076 / NBRC 16047 / NCTC 10667</strain>
    </source>
</reference>
<name>D0L696_GORB4</name>
<evidence type="ECO:0000313" key="10">
    <source>
        <dbReference type="Proteomes" id="UP000001219"/>
    </source>
</evidence>
<dbReference type="PIRSF" id="PIRSF000337">
    <property type="entry name" value="NTA_MOA"/>
    <property type="match status" value="1"/>
</dbReference>
<evidence type="ECO:0000313" key="9">
    <source>
        <dbReference type="EMBL" id="ACY20653.1"/>
    </source>
</evidence>
<dbReference type="Pfam" id="PF00296">
    <property type="entry name" value="Bac_luciferase"/>
    <property type="match status" value="1"/>
</dbReference>
<dbReference type="PANTHER" id="PTHR30011:SF16">
    <property type="entry name" value="C2H2 FINGER DOMAIN TRANSCRIPTION FACTOR (EUROFUNG)-RELATED"/>
    <property type="match status" value="1"/>
</dbReference>
<keyword evidence="1 6" id="KW-0285">Flavoprotein</keyword>
<dbReference type="SUPFAM" id="SSF51679">
    <property type="entry name" value="Bacterial luciferase-like"/>
    <property type="match status" value="1"/>
</dbReference>
<dbReference type="eggNOG" id="COG2141">
    <property type="taxonomic scope" value="Bacteria"/>
</dbReference>
<evidence type="ECO:0000256" key="6">
    <source>
        <dbReference type="PIRSR" id="PIRSR000337-1"/>
    </source>
</evidence>
<feature type="binding site" evidence="6">
    <location>
        <position position="143"/>
    </location>
    <ligand>
        <name>FMN</name>
        <dbReference type="ChEBI" id="CHEBI:58210"/>
    </ligand>
</feature>
<dbReference type="AlphaFoldDB" id="D0L696"/>
<feature type="binding site" evidence="6">
    <location>
        <position position="217"/>
    </location>
    <ligand>
        <name>FMN</name>
        <dbReference type="ChEBI" id="CHEBI:58210"/>
    </ligand>
</feature>
<dbReference type="InterPro" id="IPR051260">
    <property type="entry name" value="Diverse_substr_monoxygenases"/>
</dbReference>
<dbReference type="STRING" id="526226.Gbro_1369"/>
<feature type="binding site" evidence="6">
    <location>
        <position position="93"/>
    </location>
    <ligand>
        <name>FMN</name>
        <dbReference type="ChEBI" id="CHEBI:58210"/>
    </ligand>
</feature>
<dbReference type="Gene3D" id="3.20.20.30">
    <property type="entry name" value="Luciferase-like domain"/>
    <property type="match status" value="1"/>
</dbReference>
<feature type="binding site" evidence="6">
    <location>
        <position position="218"/>
    </location>
    <ligand>
        <name>FMN</name>
        <dbReference type="ChEBI" id="CHEBI:58210"/>
    </ligand>
</feature>
<dbReference type="PANTHER" id="PTHR30011">
    <property type="entry name" value="ALKANESULFONATE MONOOXYGENASE-RELATED"/>
    <property type="match status" value="1"/>
</dbReference>
<evidence type="ECO:0000256" key="2">
    <source>
        <dbReference type="ARBA" id="ARBA00022643"/>
    </source>
</evidence>
<keyword evidence="2 6" id="KW-0288">FMN</keyword>
<evidence type="ECO:0000256" key="5">
    <source>
        <dbReference type="ARBA" id="ARBA00033748"/>
    </source>
</evidence>
<dbReference type="KEGG" id="gbr:Gbro_1369"/>
<dbReference type="EMBL" id="CP001802">
    <property type="protein sequence ID" value="ACY20653.1"/>
    <property type="molecule type" value="Genomic_DNA"/>
</dbReference>
<evidence type="ECO:0000256" key="3">
    <source>
        <dbReference type="ARBA" id="ARBA00023002"/>
    </source>
</evidence>
<reference evidence="9 10" key="2">
    <citation type="journal article" date="2010" name="Stand. Genomic Sci.">
        <title>Complete genome sequence of Gordonia bronchialis type strain (3410).</title>
        <authorList>
            <person name="Ivanova N."/>
            <person name="Sikorski J."/>
            <person name="Jando M."/>
            <person name="Lapidus A."/>
            <person name="Nolan M."/>
            <person name="Lucas S."/>
            <person name="Del Rio T.G."/>
            <person name="Tice H."/>
            <person name="Copeland A."/>
            <person name="Cheng J.F."/>
            <person name="Chen F."/>
            <person name="Bruce D."/>
            <person name="Goodwin L."/>
            <person name="Pitluck S."/>
            <person name="Mavromatis K."/>
            <person name="Ovchinnikova G."/>
            <person name="Pati A."/>
            <person name="Chen A."/>
            <person name="Palaniappan K."/>
            <person name="Land M."/>
            <person name="Hauser L."/>
            <person name="Chang Y.J."/>
            <person name="Jeffries C.D."/>
            <person name="Chain P."/>
            <person name="Saunders E."/>
            <person name="Han C."/>
            <person name="Detter J.C."/>
            <person name="Brettin T."/>
            <person name="Rohde M."/>
            <person name="Goker M."/>
            <person name="Bristow J."/>
            <person name="Eisen J.A."/>
            <person name="Markowitz V."/>
            <person name="Hugenholtz P."/>
            <person name="Klenk H.P."/>
            <person name="Kyrpides N.C."/>
        </authorList>
    </citation>
    <scope>NUCLEOTIDE SEQUENCE [LARGE SCALE GENOMIC DNA]</scope>
    <source>
        <strain evidence="10">ATCC 25592 / DSM 43247 / BCRC 13721 / JCM 3198 / KCTC 3076 / NBRC 16047 / NCTC 10667</strain>
    </source>
</reference>
<proteinExistence type="inferred from homology"/>
<accession>D0L696</accession>
<organism evidence="9 10">
    <name type="scientific">Gordonia bronchialis (strain ATCC 25592 / DSM 43247 / BCRC 13721 / JCM 3198 / KCTC 3076 / NBRC 16047 / NCTC 10667)</name>
    <name type="common">Rhodococcus bronchialis</name>
    <dbReference type="NCBI Taxonomy" id="526226"/>
    <lineage>
        <taxon>Bacteria</taxon>
        <taxon>Bacillati</taxon>
        <taxon>Actinomycetota</taxon>
        <taxon>Actinomycetes</taxon>
        <taxon>Mycobacteriales</taxon>
        <taxon>Gordoniaceae</taxon>
        <taxon>Gordonia</taxon>
    </lineage>
</organism>
<dbReference type="RefSeq" id="WP_012833223.1">
    <property type="nucleotide sequence ID" value="NC_013441.1"/>
</dbReference>
<keyword evidence="3" id="KW-0560">Oxidoreductase</keyword>
<feature type="domain" description="Luciferase-like" evidence="8">
    <location>
        <begin position="26"/>
        <end position="382"/>
    </location>
</feature>
<sequence length="454" mass="49321">MSRQLHLNAFVMGVGHHEAAWRHPRTDERRLLDPRHYIEVARIAERGLLDSVFFADVLAVGPNVARNSQQVFEPITLLSAIATATERIGLIATASTSYNHPYSLARAFASLEHISGGRAGWNVVTSATRDEGRNFGVDDTVAHADRYVRAEEFVDVVTALWESWEPDALRLDADAATFAEPGKVHTLDHRGAHFAVRGPLNSPRSPQGRPVLVQAGSSEAGKELAARIAEVVFTAQRSVADGVAFYDDLKARARRYGRGRDDIAILPGVVPYLADTEAQARELEREFTDLISPDYALGQLSGFFGFDLTGIDLDDRLPPLPAETDIEGHKSRSSLVRALALSEDLTVRQLIGRLGGGRGHRTFAGTPEQLADDLIGWVDAGAADGFNIMPPYLPGGLTDFVDRVVPILQDRGRFRTEYSATTLAGHYGLVRGTADSGSAGDRAPVGERESVLVE</sequence>
<protein>
    <submittedName>
        <fullName evidence="9">Luciferase-like, subgroup</fullName>
    </submittedName>
</protein>
<feature type="binding site" evidence="6">
    <location>
        <position position="147"/>
    </location>
    <ligand>
        <name>FMN</name>
        <dbReference type="ChEBI" id="CHEBI:58210"/>
    </ligand>
</feature>
<feature type="compositionally biased region" description="Basic and acidic residues" evidence="7">
    <location>
        <begin position="444"/>
        <end position="454"/>
    </location>
</feature>
<dbReference type="GO" id="GO:0016705">
    <property type="term" value="F:oxidoreductase activity, acting on paired donors, with incorporation or reduction of molecular oxygen"/>
    <property type="evidence" value="ECO:0007669"/>
    <property type="project" value="InterPro"/>
</dbReference>